<dbReference type="GO" id="GO:0015074">
    <property type="term" value="P:DNA integration"/>
    <property type="evidence" value="ECO:0007669"/>
    <property type="project" value="InterPro"/>
</dbReference>
<dbReference type="Ensembl" id="ENSSDUT00000015368.1">
    <property type="protein sequence ID" value="ENSSDUP00000015084.1"/>
    <property type="gene ID" value="ENSSDUG00000011015.1"/>
</dbReference>
<name>A0A3B4U8T1_SERDU</name>
<protein>
    <recommendedName>
        <fullName evidence="1">Integrase catalytic domain-containing protein</fullName>
    </recommendedName>
</protein>
<dbReference type="GO" id="GO:0003676">
    <property type="term" value="F:nucleic acid binding"/>
    <property type="evidence" value="ECO:0007669"/>
    <property type="project" value="InterPro"/>
</dbReference>
<dbReference type="PANTHER" id="PTHR37984:SF5">
    <property type="entry name" value="PROTEIN NYNRIN-LIKE"/>
    <property type="match status" value="1"/>
</dbReference>
<dbReference type="InterPro" id="IPR036397">
    <property type="entry name" value="RNaseH_sf"/>
</dbReference>
<dbReference type="AlphaFoldDB" id="A0A3B4U8T1"/>
<evidence type="ECO:0000313" key="3">
    <source>
        <dbReference type="Proteomes" id="UP000261420"/>
    </source>
</evidence>
<dbReference type="PANTHER" id="PTHR37984">
    <property type="entry name" value="PROTEIN CBG26694"/>
    <property type="match status" value="1"/>
</dbReference>
<dbReference type="OMA" id="VEYWINH"/>
<proteinExistence type="predicted"/>
<dbReference type="InterPro" id="IPR001584">
    <property type="entry name" value="Integrase_cat-core"/>
</dbReference>
<dbReference type="InterPro" id="IPR012337">
    <property type="entry name" value="RNaseH-like_sf"/>
</dbReference>
<evidence type="ECO:0000313" key="2">
    <source>
        <dbReference type="Ensembl" id="ENSSDUP00000015084.1"/>
    </source>
</evidence>
<reference evidence="2" key="2">
    <citation type="submission" date="2025-09" db="UniProtKB">
        <authorList>
            <consortium name="Ensembl"/>
        </authorList>
    </citation>
    <scope>IDENTIFICATION</scope>
</reference>
<dbReference type="Pfam" id="PF00665">
    <property type="entry name" value="rve"/>
    <property type="match status" value="1"/>
</dbReference>
<evidence type="ECO:0000259" key="1">
    <source>
        <dbReference type="PROSITE" id="PS50994"/>
    </source>
</evidence>
<keyword evidence="3" id="KW-1185">Reference proteome</keyword>
<feature type="domain" description="Integrase catalytic" evidence="1">
    <location>
        <begin position="33"/>
        <end position="191"/>
    </location>
</feature>
<organism evidence="2 3">
    <name type="scientific">Seriola dumerili</name>
    <name type="common">Greater amberjack</name>
    <name type="synonym">Caranx dumerili</name>
    <dbReference type="NCBI Taxonomy" id="41447"/>
    <lineage>
        <taxon>Eukaryota</taxon>
        <taxon>Metazoa</taxon>
        <taxon>Chordata</taxon>
        <taxon>Craniata</taxon>
        <taxon>Vertebrata</taxon>
        <taxon>Euteleostomi</taxon>
        <taxon>Actinopterygii</taxon>
        <taxon>Neopterygii</taxon>
        <taxon>Teleostei</taxon>
        <taxon>Neoteleostei</taxon>
        <taxon>Acanthomorphata</taxon>
        <taxon>Carangaria</taxon>
        <taxon>Carangiformes</taxon>
        <taxon>Carangidae</taxon>
        <taxon>Seriola</taxon>
    </lineage>
</organism>
<dbReference type="PROSITE" id="PS50994">
    <property type="entry name" value="INTEGRASE"/>
    <property type="match status" value="1"/>
</dbReference>
<dbReference type="STRING" id="41447.ENSSDUP00000015084"/>
<dbReference type="FunFam" id="3.30.420.10:FF:000032">
    <property type="entry name" value="Retrovirus-related Pol polyprotein from transposon 297-like Protein"/>
    <property type="match status" value="1"/>
</dbReference>
<dbReference type="Proteomes" id="UP000261420">
    <property type="component" value="Unplaced"/>
</dbReference>
<dbReference type="Pfam" id="PF24626">
    <property type="entry name" value="SH3_Tf2-1"/>
    <property type="match status" value="1"/>
</dbReference>
<sequence>MASDVKNYVVSCAVCQTTKPSQRKPAGLMVPIHPQRPWEYTGVDYVGPLPRTQRGNAYILVFVDYFSKWIEVSAVKEATAQVAASRFITDIFARHGAPSHLISDRGTPFVSDLFEHVVSMLGTEHRLTTAYHPQTNATERVNRTLKTAIRAYVGDKHTSWDKFIPQICFALRTAPHESTGLSPSMMLYGQELETPLDLVTQPTQDGMDDPGVPYPEGLKASLQEAHDHARAVLSESHDRQKRYYDLRRRQVSFRIGDLVRVKTHPRSDALTNFTAKLAPLYAGPFRISQRLSDVNYSLTKADTGEEAGVFHVVNLQPFHTWATYLKKLDAKMLNCGS</sequence>
<dbReference type="InterPro" id="IPR050951">
    <property type="entry name" value="Retrovirus_Pol_polyprotein"/>
</dbReference>
<dbReference type="GeneTree" id="ENSGT01000000214408"/>
<accession>A0A3B4U8T1</accession>
<dbReference type="Gene3D" id="3.30.420.10">
    <property type="entry name" value="Ribonuclease H-like superfamily/Ribonuclease H"/>
    <property type="match status" value="1"/>
</dbReference>
<reference evidence="2" key="1">
    <citation type="submission" date="2025-08" db="UniProtKB">
        <authorList>
            <consortium name="Ensembl"/>
        </authorList>
    </citation>
    <scope>IDENTIFICATION</scope>
</reference>
<dbReference type="InterPro" id="IPR056924">
    <property type="entry name" value="SH3_Tf2-1"/>
</dbReference>
<dbReference type="SUPFAM" id="SSF53098">
    <property type="entry name" value="Ribonuclease H-like"/>
    <property type="match status" value="1"/>
</dbReference>